<evidence type="ECO:0000256" key="3">
    <source>
        <dbReference type="ARBA" id="ARBA00023128"/>
    </source>
</evidence>
<dbReference type="GeneID" id="63786499"/>
<dbReference type="Gene3D" id="1.10.10.140">
    <property type="entry name" value="Cytochrome c oxidase, subunit VIb"/>
    <property type="match status" value="1"/>
</dbReference>
<dbReference type="GO" id="GO:0005758">
    <property type="term" value="C:mitochondrial intermembrane space"/>
    <property type="evidence" value="ECO:0007669"/>
    <property type="project" value="TreeGrafter"/>
</dbReference>
<dbReference type="PANTHER" id="PTHR47677">
    <property type="entry name" value="CYTOCHROME C OXIDASE ASSEMBLY FACTOR 6"/>
    <property type="match status" value="1"/>
</dbReference>
<dbReference type="PANTHER" id="PTHR47677:SF1">
    <property type="entry name" value="CYTOCHROME C OXIDASE ASSEMBLY FACTOR 6"/>
    <property type="match status" value="1"/>
</dbReference>
<dbReference type="InterPro" id="IPR036549">
    <property type="entry name" value="CX6/COA6-like_sf"/>
</dbReference>
<dbReference type="Pfam" id="PF02297">
    <property type="entry name" value="COX6B"/>
    <property type="match status" value="1"/>
</dbReference>
<accession>A0A1Y2F1C0</accession>
<dbReference type="InterPro" id="IPR048280">
    <property type="entry name" value="COX6B-like"/>
</dbReference>
<protein>
    <submittedName>
        <fullName evidence="5">Ymr244c-a-like protein</fullName>
    </submittedName>
</protein>
<evidence type="ECO:0000313" key="6">
    <source>
        <dbReference type="Proteomes" id="UP000193685"/>
    </source>
</evidence>
<dbReference type="STRING" id="56484.A0A1Y2F1C0"/>
<gene>
    <name evidence="5" type="ORF">BCR37DRAFT_382573</name>
</gene>
<dbReference type="GO" id="GO:0033617">
    <property type="term" value="P:mitochondrial respiratory chain complex IV assembly"/>
    <property type="evidence" value="ECO:0007669"/>
    <property type="project" value="TreeGrafter"/>
</dbReference>
<evidence type="ECO:0000256" key="4">
    <source>
        <dbReference type="ARBA" id="ARBA00023157"/>
    </source>
</evidence>
<keyword evidence="3" id="KW-0496">Mitochondrion</keyword>
<dbReference type="AlphaFoldDB" id="A0A1Y2F1C0"/>
<dbReference type="SUPFAM" id="SSF47694">
    <property type="entry name" value="Cytochrome c oxidase subunit h"/>
    <property type="match status" value="1"/>
</dbReference>
<comment type="caution">
    <text evidence="5">The sequence shown here is derived from an EMBL/GenBank/DDBJ whole genome shotgun (WGS) entry which is preliminary data.</text>
</comment>
<sequence>MDRASRERCWSGRDAFFACLDANGIVDPLKKKQETDTHCKPEKTRFEDGCVATWVEYFCKKRVLEIQRENMIKQAQADGAVLLTKDDVRHPGGRGDST</sequence>
<dbReference type="EMBL" id="MCFI01000019">
    <property type="protein sequence ID" value="ORY77682.1"/>
    <property type="molecule type" value="Genomic_DNA"/>
</dbReference>
<dbReference type="Proteomes" id="UP000193685">
    <property type="component" value="Unassembled WGS sequence"/>
</dbReference>
<evidence type="ECO:0000256" key="2">
    <source>
        <dbReference type="ARBA" id="ARBA00006425"/>
    </source>
</evidence>
<dbReference type="InterPro" id="IPR048281">
    <property type="entry name" value="COA6_fun"/>
</dbReference>
<dbReference type="OMA" id="CAKAWVK"/>
<comment type="subcellular location">
    <subcellularLocation>
        <location evidence="1">Mitochondrion</location>
    </subcellularLocation>
</comment>
<organism evidence="5 6">
    <name type="scientific">Protomyces lactucae-debilis</name>
    <dbReference type="NCBI Taxonomy" id="2754530"/>
    <lineage>
        <taxon>Eukaryota</taxon>
        <taxon>Fungi</taxon>
        <taxon>Dikarya</taxon>
        <taxon>Ascomycota</taxon>
        <taxon>Taphrinomycotina</taxon>
        <taxon>Taphrinomycetes</taxon>
        <taxon>Taphrinales</taxon>
        <taxon>Protomycetaceae</taxon>
        <taxon>Protomyces</taxon>
    </lineage>
</organism>
<dbReference type="OrthoDB" id="5545577at2759"/>
<evidence type="ECO:0000313" key="5">
    <source>
        <dbReference type="EMBL" id="ORY77682.1"/>
    </source>
</evidence>
<evidence type="ECO:0000256" key="1">
    <source>
        <dbReference type="ARBA" id="ARBA00004173"/>
    </source>
</evidence>
<comment type="similarity">
    <text evidence="2">Belongs to the cytochrome c oxidase subunit 6B family.</text>
</comment>
<keyword evidence="6" id="KW-1185">Reference proteome</keyword>
<dbReference type="RefSeq" id="XP_040723067.1">
    <property type="nucleotide sequence ID" value="XM_040869900.1"/>
</dbReference>
<proteinExistence type="inferred from homology"/>
<name>A0A1Y2F1C0_PROLT</name>
<keyword evidence="4" id="KW-1015">Disulfide bond</keyword>
<reference evidence="5 6" key="1">
    <citation type="submission" date="2016-07" db="EMBL/GenBank/DDBJ databases">
        <title>Pervasive Adenine N6-methylation of Active Genes in Fungi.</title>
        <authorList>
            <consortium name="DOE Joint Genome Institute"/>
            <person name="Mondo S.J."/>
            <person name="Dannebaum R.O."/>
            <person name="Kuo R.C."/>
            <person name="Labutti K."/>
            <person name="Haridas S."/>
            <person name="Kuo A."/>
            <person name="Salamov A."/>
            <person name="Ahrendt S.R."/>
            <person name="Lipzen A."/>
            <person name="Sullivan W."/>
            <person name="Andreopoulos W.B."/>
            <person name="Clum A."/>
            <person name="Lindquist E."/>
            <person name="Daum C."/>
            <person name="Ramamoorthy G.K."/>
            <person name="Gryganskyi A."/>
            <person name="Culley D."/>
            <person name="Magnuson J.K."/>
            <person name="James T.Y."/>
            <person name="O'Malley M.A."/>
            <person name="Stajich J.E."/>
            <person name="Spatafora J.W."/>
            <person name="Visel A."/>
            <person name="Grigoriev I.V."/>
        </authorList>
    </citation>
    <scope>NUCLEOTIDE SEQUENCE [LARGE SCALE GENOMIC DNA]</scope>
    <source>
        <strain evidence="5 6">12-1054</strain>
    </source>
</reference>